<feature type="region of interest" description="Disordered" evidence="1">
    <location>
        <begin position="1"/>
        <end position="26"/>
    </location>
</feature>
<sequence length="156" mass="17084">MRLRRSSSERRDRPNCMGSASTSDTEWRRCEAAGQTQGHTVAKRSDDRAWNDASIPCRADTWAPNKVPWWLTAWRIASISAGSILLAGLFCQERHRARSDMLPPPPPAPPPPPPPCTAPPPQSNGGARNALLADIQKGARLKKVAQVNDRSAPVFD</sequence>
<dbReference type="Proteomes" id="UP001557470">
    <property type="component" value="Unassembled WGS sequence"/>
</dbReference>
<gene>
    <name evidence="3" type="ORF">UPYG_G00331260</name>
</gene>
<proteinExistence type="predicted"/>
<dbReference type="CDD" id="cd22077">
    <property type="entry name" value="WH2_WAS_WASL-2_3"/>
    <property type="match status" value="1"/>
</dbReference>
<keyword evidence="4" id="KW-1185">Reference proteome</keyword>
<comment type="caution">
    <text evidence="3">The sequence shown here is derived from an EMBL/GenBank/DDBJ whole genome shotgun (WGS) entry which is preliminary data.</text>
</comment>
<accession>A0ABD0WC71</accession>
<feature type="compositionally biased region" description="Pro residues" evidence="1">
    <location>
        <begin position="102"/>
        <end position="122"/>
    </location>
</feature>
<evidence type="ECO:0000313" key="4">
    <source>
        <dbReference type="Proteomes" id="UP001557470"/>
    </source>
</evidence>
<protein>
    <recommendedName>
        <fullName evidence="2">WH2 domain-containing protein</fullName>
    </recommendedName>
</protein>
<feature type="compositionally biased region" description="Basic and acidic residues" evidence="1">
    <location>
        <begin position="1"/>
        <end position="14"/>
    </location>
</feature>
<reference evidence="3 4" key="1">
    <citation type="submission" date="2024-06" db="EMBL/GenBank/DDBJ databases">
        <authorList>
            <person name="Pan Q."/>
            <person name="Wen M."/>
            <person name="Jouanno E."/>
            <person name="Zahm M."/>
            <person name="Klopp C."/>
            <person name="Cabau C."/>
            <person name="Louis A."/>
            <person name="Berthelot C."/>
            <person name="Parey E."/>
            <person name="Roest Crollius H."/>
            <person name="Montfort J."/>
            <person name="Robinson-Rechavi M."/>
            <person name="Bouchez O."/>
            <person name="Lampietro C."/>
            <person name="Lopez Roques C."/>
            <person name="Donnadieu C."/>
            <person name="Postlethwait J."/>
            <person name="Bobe J."/>
            <person name="Verreycken H."/>
            <person name="Guiguen Y."/>
        </authorList>
    </citation>
    <scope>NUCLEOTIDE SEQUENCE [LARGE SCALE GENOMIC DNA]</scope>
    <source>
        <strain evidence="3">Up_M1</strain>
        <tissue evidence="3">Testis</tissue>
    </source>
</reference>
<evidence type="ECO:0000256" key="1">
    <source>
        <dbReference type="SAM" id="MobiDB-lite"/>
    </source>
</evidence>
<organism evidence="3 4">
    <name type="scientific">Umbra pygmaea</name>
    <name type="common">Eastern mudminnow</name>
    <dbReference type="NCBI Taxonomy" id="75934"/>
    <lineage>
        <taxon>Eukaryota</taxon>
        <taxon>Metazoa</taxon>
        <taxon>Chordata</taxon>
        <taxon>Craniata</taxon>
        <taxon>Vertebrata</taxon>
        <taxon>Euteleostomi</taxon>
        <taxon>Actinopterygii</taxon>
        <taxon>Neopterygii</taxon>
        <taxon>Teleostei</taxon>
        <taxon>Protacanthopterygii</taxon>
        <taxon>Esociformes</taxon>
        <taxon>Umbridae</taxon>
        <taxon>Umbra</taxon>
    </lineage>
</organism>
<name>A0ABD0WC71_UMBPY</name>
<dbReference type="AlphaFoldDB" id="A0ABD0WC71"/>
<evidence type="ECO:0000313" key="3">
    <source>
        <dbReference type="EMBL" id="KAL0961752.1"/>
    </source>
</evidence>
<feature type="domain" description="WH2" evidence="2">
    <location>
        <begin position="127"/>
        <end position="144"/>
    </location>
</feature>
<dbReference type="Pfam" id="PF02205">
    <property type="entry name" value="WH2"/>
    <property type="match status" value="1"/>
</dbReference>
<feature type="non-terminal residue" evidence="3">
    <location>
        <position position="156"/>
    </location>
</feature>
<dbReference type="InterPro" id="IPR003124">
    <property type="entry name" value="WH2_dom"/>
</dbReference>
<feature type="region of interest" description="Disordered" evidence="1">
    <location>
        <begin position="96"/>
        <end position="132"/>
    </location>
</feature>
<evidence type="ECO:0000259" key="2">
    <source>
        <dbReference type="PROSITE" id="PS51082"/>
    </source>
</evidence>
<dbReference type="EMBL" id="JAGEUA010000011">
    <property type="protein sequence ID" value="KAL0961752.1"/>
    <property type="molecule type" value="Genomic_DNA"/>
</dbReference>
<dbReference type="PROSITE" id="PS51082">
    <property type="entry name" value="WH2"/>
    <property type="match status" value="1"/>
</dbReference>
<dbReference type="SMART" id="SM00246">
    <property type="entry name" value="WH2"/>
    <property type="match status" value="1"/>
</dbReference>